<dbReference type="EMBL" id="JACIDO010000004">
    <property type="protein sequence ID" value="MBB3936077.1"/>
    <property type="molecule type" value="Genomic_DNA"/>
</dbReference>
<keyword evidence="1" id="KW-0805">Transcription regulation</keyword>
<dbReference type="PROSITE" id="PS50977">
    <property type="entry name" value="HTH_TETR_2"/>
    <property type="match status" value="1"/>
</dbReference>
<evidence type="ECO:0000256" key="4">
    <source>
        <dbReference type="PROSITE-ProRule" id="PRU00335"/>
    </source>
</evidence>
<evidence type="ECO:0000313" key="7">
    <source>
        <dbReference type="Proteomes" id="UP000531216"/>
    </source>
</evidence>
<dbReference type="RefSeq" id="WP_244545977.1">
    <property type="nucleotide sequence ID" value="NZ_FOOA01000008.1"/>
</dbReference>
<dbReference type="InterPro" id="IPR001647">
    <property type="entry name" value="HTH_TetR"/>
</dbReference>
<dbReference type="FunFam" id="1.10.10.60:FF:000141">
    <property type="entry name" value="TetR family transcriptional regulator"/>
    <property type="match status" value="1"/>
</dbReference>
<keyword evidence="7" id="KW-1185">Reference proteome</keyword>
<evidence type="ECO:0000256" key="1">
    <source>
        <dbReference type="ARBA" id="ARBA00023015"/>
    </source>
</evidence>
<proteinExistence type="predicted"/>
<dbReference type="AlphaFoldDB" id="A0A7W6FVK2"/>
<dbReference type="Proteomes" id="UP000531216">
    <property type="component" value="Unassembled WGS sequence"/>
</dbReference>
<dbReference type="PANTHER" id="PTHR30055:SF229">
    <property type="entry name" value="HTH-TYPE TRANSCRIPTIONAL REPRESSOR RV1474C"/>
    <property type="match status" value="1"/>
</dbReference>
<dbReference type="GO" id="GO:0003700">
    <property type="term" value="F:DNA-binding transcription factor activity"/>
    <property type="evidence" value="ECO:0007669"/>
    <property type="project" value="TreeGrafter"/>
</dbReference>
<dbReference type="InterPro" id="IPR009057">
    <property type="entry name" value="Homeodomain-like_sf"/>
</dbReference>
<dbReference type="InterPro" id="IPR011075">
    <property type="entry name" value="TetR_C"/>
</dbReference>
<dbReference type="InterPro" id="IPR050109">
    <property type="entry name" value="HTH-type_TetR-like_transc_reg"/>
</dbReference>
<gene>
    <name evidence="6" type="ORF">GGR05_002227</name>
</gene>
<dbReference type="SUPFAM" id="SSF48498">
    <property type="entry name" value="Tetracyclin repressor-like, C-terminal domain"/>
    <property type="match status" value="1"/>
</dbReference>
<keyword evidence="2 4" id="KW-0238">DNA-binding</keyword>
<dbReference type="GO" id="GO:0000976">
    <property type="term" value="F:transcription cis-regulatory region binding"/>
    <property type="evidence" value="ECO:0007669"/>
    <property type="project" value="TreeGrafter"/>
</dbReference>
<dbReference type="PRINTS" id="PR00455">
    <property type="entry name" value="HTHTETR"/>
</dbReference>
<keyword evidence="3" id="KW-0804">Transcription</keyword>
<evidence type="ECO:0000259" key="5">
    <source>
        <dbReference type="PROSITE" id="PS50977"/>
    </source>
</evidence>
<accession>A0A7W6FVK2</accession>
<dbReference type="PANTHER" id="PTHR30055">
    <property type="entry name" value="HTH-TYPE TRANSCRIPTIONAL REGULATOR RUTR"/>
    <property type="match status" value="1"/>
</dbReference>
<evidence type="ECO:0000256" key="2">
    <source>
        <dbReference type="ARBA" id="ARBA00023125"/>
    </source>
</evidence>
<dbReference type="Pfam" id="PF16859">
    <property type="entry name" value="TetR_C_11"/>
    <property type="match status" value="1"/>
</dbReference>
<reference evidence="6 7" key="1">
    <citation type="submission" date="2020-08" db="EMBL/GenBank/DDBJ databases">
        <title>Genomic Encyclopedia of Type Strains, Phase IV (KMG-IV): sequencing the most valuable type-strain genomes for metagenomic binning, comparative biology and taxonomic classification.</title>
        <authorList>
            <person name="Goeker M."/>
        </authorList>
    </citation>
    <scope>NUCLEOTIDE SEQUENCE [LARGE SCALE GENOMIC DNA]</scope>
    <source>
        <strain evidence="6 7">DSM 25024</strain>
    </source>
</reference>
<dbReference type="Pfam" id="PF00440">
    <property type="entry name" value="TetR_N"/>
    <property type="match status" value="1"/>
</dbReference>
<comment type="caution">
    <text evidence="6">The sequence shown here is derived from an EMBL/GenBank/DDBJ whole genome shotgun (WGS) entry which is preliminary data.</text>
</comment>
<dbReference type="SUPFAM" id="SSF46689">
    <property type="entry name" value="Homeodomain-like"/>
    <property type="match status" value="1"/>
</dbReference>
<feature type="domain" description="HTH tetR-type" evidence="5">
    <location>
        <begin position="15"/>
        <end position="75"/>
    </location>
</feature>
<evidence type="ECO:0000256" key="3">
    <source>
        <dbReference type="ARBA" id="ARBA00023163"/>
    </source>
</evidence>
<organism evidence="6 7">
    <name type="scientific">Aureimonas phyllosphaerae</name>
    <dbReference type="NCBI Taxonomy" id="1166078"/>
    <lineage>
        <taxon>Bacteria</taxon>
        <taxon>Pseudomonadati</taxon>
        <taxon>Pseudomonadota</taxon>
        <taxon>Alphaproteobacteria</taxon>
        <taxon>Hyphomicrobiales</taxon>
        <taxon>Aurantimonadaceae</taxon>
        <taxon>Aureimonas</taxon>
    </lineage>
</organism>
<protein>
    <submittedName>
        <fullName evidence="6">AcrR family transcriptional regulator</fullName>
    </submittedName>
</protein>
<dbReference type="InterPro" id="IPR036271">
    <property type="entry name" value="Tet_transcr_reg_TetR-rel_C_sf"/>
</dbReference>
<name>A0A7W6FVK2_9HYPH</name>
<dbReference type="Gene3D" id="1.10.357.10">
    <property type="entry name" value="Tetracycline Repressor, domain 2"/>
    <property type="match status" value="1"/>
</dbReference>
<evidence type="ECO:0000313" key="6">
    <source>
        <dbReference type="EMBL" id="MBB3936077.1"/>
    </source>
</evidence>
<sequence length="205" mass="22319">MPPPPTAAQVLQPSDERRRQILAAARICFARAGFHGASMGQICAEAQMSPGALYRYFPSKDAIIEAIAEEERAGAVACMEHLRGPGSIADRLVATAMEYLASARDPESGGLMVEICSESLRNTTVGARFCELEEMVRATMRTAIAEARAHGEVPADLDLDVALTMIFAFGDGLMMRLQFERDVALEAIEPHLLRVVRALLRMDEA</sequence>
<feature type="DNA-binding region" description="H-T-H motif" evidence="4">
    <location>
        <begin position="38"/>
        <end position="57"/>
    </location>
</feature>